<evidence type="ECO:0000313" key="11">
    <source>
        <dbReference type="Proteomes" id="UP001331561"/>
    </source>
</evidence>
<dbReference type="RefSeq" id="WP_327597632.1">
    <property type="nucleotide sequence ID" value="NZ_JAYXHS010000001.1"/>
</dbReference>
<accession>A0ABU6JZ13</accession>
<evidence type="ECO:0000256" key="3">
    <source>
        <dbReference type="ARBA" id="ARBA00022679"/>
    </source>
</evidence>
<keyword evidence="4" id="KW-0547">Nucleotide-binding</keyword>
<name>A0ABU6JZ13_9RHOO</name>
<evidence type="ECO:0000256" key="5">
    <source>
        <dbReference type="ARBA" id="ARBA00022777"/>
    </source>
</evidence>
<dbReference type="SUPFAM" id="SSF52540">
    <property type="entry name" value="P-loop containing nucleoside triphosphate hydrolases"/>
    <property type="match status" value="1"/>
</dbReference>
<feature type="domain" description="Phosphoribulokinase/uridine kinase" evidence="9">
    <location>
        <begin position="7"/>
        <end position="215"/>
    </location>
</feature>
<comment type="caution">
    <text evidence="10">The sequence shown here is derived from an EMBL/GenBank/DDBJ whole genome shotgun (WGS) entry which is preliminary data.</text>
</comment>
<evidence type="ECO:0000256" key="7">
    <source>
        <dbReference type="ARBA" id="ARBA00047663"/>
    </source>
</evidence>
<keyword evidence="3 10" id="KW-0808">Transferase</keyword>
<keyword evidence="6" id="KW-0067">ATP-binding</keyword>
<dbReference type="NCBIfam" id="NF011997">
    <property type="entry name" value="PRK15453.1"/>
    <property type="match status" value="1"/>
</dbReference>
<sequence>MSILHPIIAVTGSSGSGTTTVSKSFEWIFRRENVVAARVEGDAFHKYDRAAMRVQIEEAEKLGQRGPSHFGVAANHLDRLEALFDQYGRLGTGERRRYLHDDAEALAAGLAGGSFTPWEPLPEPTDLLFYEGLHGGVVTGSVDIARHVDLLIGVVPITNLEWIQKIHRDTKVRGYSMEAVQDTILRRMEDYVHVVVPQFSRTHVNFQRVPVVDTSNPFIAREVPTADETLVVIRFREPREVDFPYLLNMIDGSWMSRVNTLVVPGGKLDLSMQIILTPWILGLLERRAGATY</sequence>
<dbReference type="GO" id="GO:0008974">
    <property type="term" value="F:phosphoribulokinase activity"/>
    <property type="evidence" value="ECO:0007669"/>
    <property type="project" value="UniProtKB-EC"/>
</dbReference>
<keyword evidence="5" id="KW-0418">Kinase</keyword>
<keyword evidence="11" id="KW-1185">Reference proteome</keyword>
<evidence type="ECO:0000256" key="1">
    <source>
        <dbReference type="ARBA" id="ARBA00009719"/>
    </source>
</evidence>
<dbReference type="InterPro" id="IPR027417">
    <property type="entry name" value="P-loop_NTPase"/>
</dbReference>
<comment type="catalytic activity">
    <reaction evidence="7 8">
        <text>D-ribulose 5-phosphate + ATP = D-ribulose 1,5-bisphosphate + ADP + H(+)</text>
        <dbReference type="Rhea" id="RHEA:19365"/>
        <dbReference type="ChEBI" id="CHEBI:15378"/>
        <dbReference type="ChEBI" id="CHEBI:30616"/>
        <dbReference type="ChEBI" id="CHEBI:57870"/>
        <dbReference type="ChEBI" id="CHEBI:58121"/>
        <dbReference type="ChEBI" id="CHEBI:456216"/>
        <dbReference type="EC" id="2.7.1.19"/>
    </reaction>
</comment>
<evidence type="ECO:0000259" key="9">
    <source>
        <dbReference type="Pfam" id="PF00485"/>
    </source>
</evidence>
<dbReference type="PROSITE" id="PS00567">
    <property type="entry name" value="PHOSPHORIBULOKINASE"/>
    <property type="match status" value="1"/>
</dbReference>
<reference evidence="10 11" key="1">
    <citation type="submission" date="2024-01" db="EMBL/GenBank/DDBJ databases">
        <title>Uliginosibacterium soil sp. nov.</title>
        <authorList>
            <person name="Lv Y."/>
        </authorList>
    </citation>
    <scope>NUCLEOTIDE SEQUENCE [LARGE SCALE GENOMIC DNA]</scope>
    <source>
        <strain evidence="10 11">H3</strain>
    </source>
</reference>
<protein>
    <recommendedName>
        <fullName evidence="2 8">Phosphoribulokinase</fullName>
        <ecNumber evidence="2 8">2.7.1.19</ecNumber>
    </recommendedName>
</protein>
<dbReference type="Proteomes" id="UP001331561">
    <property type="component" value="Unassembled WGS sequence"/>
</dbReference>
<evidence type="ECO:0000256" key="4">
    <source>
        <dbReference type="ARBA" id="ARBA00022741"/>
    </source>
</evidence>
<gene>
    <name evidence="10" type="ORF">VVD49_02945</name>
</gene>
<dbReference type="PRINTS" id="PR00478">
    <property type="entry name" value="PHRIBLKINASE"/>
</dbReference>
<proteinExistence type="inferred from homology"/>
<dbReference type="Pfam" id="PF00485">
    <property type="entry name" value="PRK"/>
    <property type="match status" value="1"/>
</dbReference>
<evidence type="ECO:0000256" key="2">
    <source>
        <dbReference type="ARBA" id="ARBA00012042"/>
    </source>
</evidence>
<evidence type="ECO:0000313" key="10">
    <source>
        <dbReference type="EMBL" id="MEC5384661.1"/>
    </source>
</evidence>
<evidence type="ECO:0000256" key="6">
    <source>
        <dbReference type="ARBA" id="ARBA00022840"/>
    </source>
</evidence>
<organism evidence="10 11">
    <name type="scientific">Uliginosibacterium silvisoli</name>
    <dbReference type="NCBI Taxonomy" id="3114758"/>
    <lineage>
        <taxon>Bacteria</taxon>
        <taxon>Pseudomonadati</taxon>
        <taxon>Pseudomonadota</taxon>
        <taxon>Betaproteobacteria</taxon>
        <taxon>Rhodocyclales</taxon>
        <taxon>Zoogloeaceae</taxon>
        <taxon>Uliginosibacterium</taxon>
    </lineage>
</organism>
<dbReference type="Gene3D" id="3.40.50.300">
    <property type="entry name" value="P-loop containing nucleotide triphosphate hydrolases"/>
    <property type="match status" value="1"/>
</dbReference>
<evidence type="ECO:0000256" key="8">
    <source>
        <dbReference type="RuleBase" id="RU004082"/>
    </source>
</evidence>
<dbReference type="InterPro" id="IPR006082">
    <property type="entry name" value="PRK"/>
</dbReference>
<comment type="similarity">
    <text evidence="1 8">Belongs to the phosphoribulokinase family.</text>
</comment>
<dbReference type="EC" id="2.7.1.19" evidence="2 8"/>
<dbReference type="InterPro" id="IPR006083">
    <property type="entry name" value="PRK/URK"/>
</dbReference>
<dbReference type="EMBL" id="JAYXHS010000001">
    <property type="protein sequence ID" value="MEC5384661.1"/>
    <property type="molecule type" value="Genomic_DNA"/>
</dbReference>